<feature type="chain" id="PRO_5034611080" evidence="4">
    <location>
        <begin position="21"/>
        <end position="523"/>
    </location>
</feature>
<sequence>MEYFAFVFLNVILFGVKVDKSTVGAITTDTLETSSILSTTTTENGDTFSTSDLSTIQDTKAPSEESSQSTSVLESTVTTSTPAWITSESVTNSSDKITQTIPTSNGTEVTSSYATNTTTTTMKNTSTITTSIALSTSTSSLRTTNNSETTPMYSSAETYMSSKPTSTTAKTTTETTRTTSPATAINDNTAETTIDSNQREINNLKNQILDLEEKKFYFFIVIIVLGLVLGLLLLALLIIGLKRRRKRAKSPFEQFDMDSGNLFLTRQPALTDDNIFRHRRMSLGESGHMGDNQTLETFSREDENKQRLSKLQMIKDGLATPDRYTLLMESPVGDTHHDELHSHETGVPPEVNRKPPDQVNDEKIKNENEGVPSDKKTGEETSVSNLETAKDGAPVETPIAVEGTTFKPSNEAPTTKPSNEVATTNTNYETTIPIPNNELATTSNEETALKPTDDTTMNPNNETNTTKPSNEVPGNPSEDIINLPPPPPELQTSSNITMPVNEIQDITQKEKVEGDLIELNTPK</sequence>
<feature type="compositionally biased region" description="Polar residues" evidence="2">
    <location>
        <begin position="151"/>
        <end position="160"/>
    </location>
</feature>
<dbReference type="Proteomes" id="UP000694844">
    <property type="component" value="Chromosome 8"/>
</dbReference>
<evidence type="ECO:0000313" key="5">
    <source>
        <dbReference type="Proteomes" id="UP000694844"/>
    </source>
</evidence>
<feature type="transmembrane region" description="Helical" evidence="3">
    <location>
        <begin position="216"/>
        <end position="241"/>
    </location>
</feature>
<organism evidence="5 6">
    <name type="scientific">Crassostrea virginica</name>
    <name type="common">Eastern oyster</name>
    <dbReference type="NCBI Taxonomy" id="6565"/>
    <lineage>
        <taxon>Eukaryota</taxon>
        <taxon>Metazoa</taxon>
        <taxon>Spiralia</taxon>
        <taxon>Lophotrochozoa</taxon>
        <taxon>Mollusca</taxon>
        <taxon>Bivalvia</taxon>
        <taxon>Autobranchia</taxon>
        <taxon>Pteriomorphia</taxon>
        <taxon>Ostreida</taxon>
        <taxon>Ostreoidea</taxon>
        <taxon>Ostreidae</taxon>
        <taxon>Crassostrea</taxon>
    </lineage>
</organism>
<feature type="compositionally biased region" description="Low complexity" evidence="2">
    <location>
        <begin position="161"/>
        <end position="180"/>
    </location>
</feature>
<feature type="compositionally biased region" description="Basic and acidic residues" evidence="2">
    <location>
        <begin position="334"/>
        <end position="344"/>
    </location>
</feature>
<keyword evidence="1" id="KW-0175">Coiled coil</keyword>
<feature type="coiled-coil region" evidence="1">
    <location>
        <begin position="187"/>
        <end position="214"/>
    </location>
</feature>
<protein>
    <submittedName>
        <fullName evidence="6">Uncharacterized protein LOC111106861 isoform X3</fullName>
    </submittedName>
</protein>
<dbReference type="OrthoDB" id="6162959at2759"/>
<keyword evidence="3" id="KW-0812">Transmembrane</keyword>
<feature type="region of interest" description="Disordered" evidence="2">
    <location>
        <begin position="333"/>
        <end position="495"/>
    </location>
</feature>
<feature type="compositionally biased region" description="Low complexity" evidence="2">
    <location>
        <begin position="454"/>
        <end position="471"/>
    </location>
</feature>
<dbReference type="RefSeq" id="XP_022297421.1">
    <property type="nucleotide sequence ID" value="XM_022441713.1"/>
</dbReference>
<proteinExistence type="predicted"/>
<keyword evidence="4" id="KW-0732">Signal</keyword>
<keyword evidence="3" id="KW-1133">Transmembrane helix</keyword>
<reference evidence="6" key="1">
    <citation type="submission" date="2025-08" db="UniProtKB">
        <authorList>
            <consortium name="RefSeq"/>
        </authorList>
    </citation>
    <scope>IDENTIFICATION</scope>
    <source>
        <tissue evidence="6">Whole sample</tissue>
    </source>
</reference>
<feature type="region of interest" description="Disordered" evidence="2">
    <location>
        <begin position="284"/>
        <end position="306"/>
    </location>
</feature>
<dbReference type="GeneID" id="111106861"/>
<feature type="compositionally biased region" description="Low complexity" evidence="2">
    <location>
        <begin position="139"/>
        <end position="150"/>
    </location>
</feature>
<evidence type="ECO:0000256" key="1">
    <source>
        <dbReference type="SAM" id="Coils"/>
    </source>
</evidence>
<evidence type="ECO:0000256" key="4">
    <source>
        <dbReference type="SAM" id="SignalP"/>
    </source>
</evidence>
<evidence type="ECO:0000256" key="3">
    <source>
        <dbReference type="SAM" id="Phobius"/>
    </source>
</evidence>
<evidence type="ECO:0000256" key="2">
    <source>
        <dbReference type="SAM" id="MobiDB-lite"/>
    </source>
</evidence>
<accession>A0A8B8B292</accession>
<feature type="compositionally biased region" description="Polar residues" evidence="2">
    <location>
        <begin position="406"/>
        <end position="446"/>
    </location>
</feature>
<evidence type="ECO:0000313" key="6">
    <source>
        <dbReference type="RefSeq" id="XP_022297421.1"/>
    </source>
</evidence>
<gene>
    <name evidence="6" type="primary">LOC111106861</name>
</gene>
<name>A0A8B8B292_CRAVI</name>
<feature type="signal peptide" evidence="4">
    <location>
        <begin position="1"/>
        <end position="20"/>
    </location>
</feature>
<feature type="compositionally biased region" description="Basic and acidic residues" evidence="2">
    <location>
        <begin position="351"/>
        <end position="379"/>
    </location>
</feature>
<keyword evidence="5" id="KW-1185">Reference proteome</keyword>
<dbReference type="AlphaFoldDB" id="A0A8B8B292"/>
<feature type="region of interest" description="Disordered" evidence="2">
    <location>
        <begin position="139"/>
        <end position="180"/>
    </location>
</feature>
<keyword evidence="3" id="KW-0472">Membrane</keyword>